<name>A0ACC4BPQ2_POPAL</name>
<keyword evidence="2" id="KW-1185">Reference proteome</keyword>
<protein>
    <submittedName>
        <fullName evidence="1">Uncharacterized protein</fullName>
    </submittedName>
</protein>
<reference evidence="1 2" key="1">
    <citation type="journal article" date="2024" name="Plant Biotechnol. J.">
        <title>Genome and CRISPR/Cas9 system of a widespread forest tree (Populus alba) in the world.</title>
        <authorList>
            <person name="Liu Y.J."/>
            <person name="Jiang P.F."/>
            <person name="Han X.M."/>
            <person name="Li X.Y."/>
            <person name="Wang H.M."/>
            <person name="Wang Y.J."/>
            <person name="Wang X.X."/>
            <person name="Zeng Q.Y."/>
        </authorList>
    </citation>
    <scope>NUCLEOTIDE SEQUENCE [LARGE SCALE GENOMIC DNA]</scope>
    <source>
        <strain evidence="2">cv. PAL-ZL1</strain>
    </source>
</reference>
<comment type="caution">
    <text evidence="1">The sequence shown here is derived from an EMBL/GenBank/DDBJ whole genome shotgun (WGS) entry which is preliminary data.</text>
</comment>
<accession>A0ACC4BPQ2</accession>
<dbReference type="Proteomes" id="UP000309997">
    <property type="component" value="Unassembled WGS sequence"/>
</dbReference>
<evidence type="ECO:0000313" key="1">
    <source>
        <dbReference type="EMBL" id="KAL3580391.1"/>
    </source>
</evidence>
<evidence type="ECO:0000313" key="2">
    <source>
        <dbReference type="Proteomes" id="UP000309997"/>
    </source>
</evidence>
<sequence length="942" mass="106407">MGAPKQKWTAEEEAALKAGVIKHGAGKWRTILKDPEFSGVLYLRSNVDLKDKWRNMSVMVNGYGSREKPKLAPKRVHHVHRQDENLMSVVQSDEDIPDAKPLPVSSAALPVVNPKRTTVRLDNLIMEAITSLKEPGGSHKTAIASYIEEQYWPPNDFKRILSAKLKYLAANGKLIKVKRKYRIAPTSAFAERRVSPLFFEGRQRISPKIERDDFNILTMSQIDLDLGKMRTMTAEQAAEVAARAVAEAEAAIAVAEEAAREAETAEADAEAAQAFAEAAMKTLKGRTAPKMLGSILGGPSGRFELDGKSQKERDELHKDIEQLCMQQAGPGYLAAATRMHFQRTAGLVQEIEKLKRQLVACTRDNLNLQEELSEAYRIKTQLAELHQAEAAKNMEAEKQVKFFQGCVAAAFAERDTSIMEAEKAKEKEESMSQKFNEIQQRLEVLNSDVLEQKRLNDALESDLVKQEEQIETFKKVVNKFYEIRQYSLEGFEDTSWDDKCACLLHDSEEMWSYNDASTSKYISALEEEVEALRNSLEKLQSKLQVGLEIENHLKKKVRELEMKQVLWNKMVTTRIEELRRYHSQHRDQITSLLGEERSYLKSIIDLAEEKIKQFDVTREQNLELCRVVKLQENKFGDLHTSTDADSALASKRNDEGSPDIVADKEGNLSEGLAQALQEKVSALLLLSQQEERHLLERNVCMALQKKTEELQRNLLQVTNEKVKVLMELAQLKLEYQQLQEKVGSEIKQDFLCDNGERRLSNHERDGRIRNLLKRTYLRRWMGMLDSGNEAQTSKSGAGSFSGKRSTDMDFARMKIENATLKESMESMDHLISAIHRLRLALLKVKESDTREGTVSGLPVALDDIISEARLVKIALGSSLPISWSAEADDASICESFHNRLTDIYGEHSSEKIDPVSAAGFEMVELLILAGQILKDNKTIKGS</sequence>
<organism evidence="1 2">
    <name type="scientific">Populus alba</name>
    <name type="common">White poplar</name>
    <dbReference type="NCBI Taxonomy" id="43335"/>
    <lineage>
        <taxon>Eukaryota</taxon>
        <taxon>Viridiplantae</taxon>
        <taxon>Streptophyta</taxon>
        <taxon>Embryophyta</taxon>
        <taxon>Tracheophyta</taxon>
        <taxon>Spermatophyta</taxon>
        <taxon>Magnoliopsida</taxon>
        <taxon>eudicotyledons</taxon>
        <taxon>Gunneridae</taxon>
        <taxon>Pentapetalae</taxon>
        <taxon>rosids</taxon>
        <taxon>fabids</taxon>
        <taxon>Malpighiales</taxon>
        <taxon>Salicaceae</taxon>
        <taxon>Saliceae</taxon>
        <taxon>Populus</taxon>
    </lineage>
</organism>
<proteinExistence type="predicted"/>
<dbReference type="EMBL" id="RCHU02000009">
    <property type="protein sequence ID" value="KAL3580391.1"/>
    <property type="molecule type" value="Genomic_DNA"/>
</dbReference>
<gene>
    <name evidence="1" type="ORF">D5086_018226</name>
</gene>